<proteinExistence type="predicted"/>
<dbReference type="PANTHER" id="PTHR30146">
    <property type="entry name" value="LACI-RELATED TRANSCRIPTIONAL REPRESSOR"/>
    <property type="match status" value="1"/>
</dbReference>
<dbReference type="Gene3D" id="1.10.10.10">
    <property type="entry name" value="Winged helix-like DNA-binding domain superfamily/Winged helix DNA-binding domain"/>
    <property type="match status" value="1"/>
</dbReference>
<dbReference type="SUPFAM" id="SSF46785">
    <property type="entry name" value="Winged helix' DNA-binding domain"/>
    <property type="match status" value="1"/>
</dbReference>
<dbReference type="GO" id="GO:0000976">
    <property type="term" value="F:transcription cis-regulatory region binding"/>
    <property type="evidence" value="ECO:0007669"/>
    <property type="project" value="TreeGrafter"/>
</dbReference>
<dbReference type="CDD" id="cd07377">
    <property type="entry name" value="WHTH_GntR"/>
    <property type="match status" value="1"/>
</dbReference>
<keyword evidence="6" id="KW-1185">Reference proteome</keyword>
<evidence type="ECO:0000259" key="4">
    <source>
        <dbReference type="PROSITE" id="PS50949"/>
    </source>
</evidence>
<dbReference type="AlphaFoldDB" id="A0A146G4S5"/>
<dbReference type="InParanoid" id="A0A146G4S5"/>
<dbReference type="Pfam" id="PF00392">
    <property type="entry name" value="GntR"/>
    <property type="match status" value="1"/>
</dbReference>
<dbReference type="Pfam" id="PF13377">
    <property type="entry name" value="Peripla_BP_3"/>
    <property type="match status" value="1"/>
</dbReference>
<evidence type="ECO:0000313" key="6">
    <source>
        <dbReference type="Proteomes" id="UP000076023"/>
    </source>
</evidence>
<dbReference type="Proteomes" id="UP000076023">
    <property type="component" value="Unassembled WGS sequence"/>
</dbReference>
<dbReference type="SUPFAM" id="SSF53822">
    <property type="entry name" value="Periplasmic binding protein-like I"/>
    <property type="match status" value="1"/>
</dbReference>
<dbReference type="Gene3D" id="3.40.50.2300">
    <property type="match status" value="2"/>
</dbReference>
<name>A0A146G4S5_TERSA</name>
<dbReference type="InterPro" id="IPR000524">
    <property type="entry name" value="Tscrpt_reg_HTH_GntR"/>
</dbReference>
<feature type="domain" description="HTH gntR-type" evidence="4">
    <location>
        <begin position="7"/>
        <end position="75"/>
    </location>
</feature>
<organism evidence="5 6">
    <name type="scientific">Terrimicrobium sacchariphilum</name>
    <dbReference type="NCBI Taxonomy" id="690879"/>
    <lineage>
        <taxon>Bacteria</taxon>
        <taxon>Pseudomonadati</taxon>
        <taxon>Verrucomicrobiota</taxon>
        <taxon>Terrimicrobiia</taxon>
        <taxon>Terrimicrobiales</taxon>
        <taxon>Terrimicrobiaceae</taxon>
        <taxon>Terrimicrobium</taxon>
    </lineage>
</organism>
<keyword evidence="3" id="KW-0804">Transcription</keyword>
<dbReference type="GO" id="GO:0003700">
    <property type="term" value="F:DNA-binding transcription factor activity"/>
    <property type="evidence" value="ECO:0007669"/>
    <property type="project" value="InterPro"/>
</dbReference>
<dbReference type="InterPro" id="IPR036390">
    <property type="entry name" value="WH_DNA-bd_sf"/>
</dbReference>
<evidence type="ECO:0000256" key="1">
    <source>
        <dbReference type="ARBA" id="ARBA00023015"/>
    </source>
</evidence>
<keyword evidence="1" id="KW-0805">Transcription regulation</keyword>
<sequence length="376" mass="42073">MESEISRSPRDKVVRRVQEWIKSGALRPGDFLPSERQLADQLGVARLTARYALIDLQREGILETVNRKRRLVAQARRSALAQAVILVSTARYSPAIGWESRVQVQVEEDLQRQGFNPMLFNPRASSPDRLYALLDEDPAGFIVFADASEHPAVQEFVTRAVASGRPVVVQSDSEQFHDAVRVTSDHEAGAYELTRCLIDRGCRRILRFWARPVKTGWIERRDAGVQRALTEAGLPILPELLAAVMDRQGEELPDQYYFTSRTRQMLGFLYEHLTGPSRVDGILVLSDPDALSVANACRIAGLEPNRDILIGGYDHCWSICPEYFFEKTAPAATVDKRNDLIGKELVAEFLKGTSASDQRRLILVPPVLVPLPEATS</sequence>
<dbReference type="PROSITE" id="PS50949">
    <property type="entry name" value="HTH_GNTR"/>
    <property type="match status" value="1"/>
</dbReference>
<dbReference type="PANTHER" id="PTHR30146:SF109">
    <property type="entry name" value="HTH-TYPE TRANSCRIPTIONAL REGULATOR GALS"/>
    <property type="match status" value="1"/>
</dbReference>
<dbReference type="CDD" id="cd06267">
    <property type="entry name" value="PBP1_LacI_sugar_binding-like"/>
    <property type="match status" value="1"/>
</dbReference>
<comment type="caution">
    <text evidence="5">The sequence shown here is derived from an EMBL/GenBank/DDBJ whole genome shotgun (WGS) entry which is preliminary data.</text>
</comment>
<dbReference type="SMART" id="SM00345">
    <property type="entry name" value="HTH_GNTR"/>
    <property type="match status" value="1"/>
</dbReference>
<dbReference type="RefSeq" id="WP_169809547.1">
    <property type="nucleotide sequence ID" value="NZ_BDCO01000002.1"/>
</dbReference>
<dbReference type="InterPro" id="IPR036388">
    <property type="entry name" value="WH-like_DNA-bd_sf"/>
</dbReference>
<dbReference type="STRING" id="690879.TSACC_21019"/>
<dbReference type="InterPro" id="IPR028082">
    <property type="entry name" value="Peripla_BP_I"/>
</dbReference>
<reference evidence="6" key="1">
    <citation type="journal article" date="2017" name="Genome Announc.">
        <title>Draft Genome Sequence of Terrimicrobium sacchariphilum NM-5T, a Facultative Anaerobic Soil Bacterium of the Class Spartobacteria.</title>
        <authorList>
            <person name="Qiu Y.L."/>
            <person name="Tourlousse D.M."/>
            <person name="Matsuura N."/>
            <person name="Ohashi A."/>
            <person name="Sekiguchi Y."/>
        </authorList>
    </citation>
    <scope>NUCLEOTIDE SEQUENCE [LARGE SCALE GENOMIC DNA]</scope>
    <source>
        <strain evidence="6">NM-5</strain>
    </source>
</reference>
<gene>
    <name evidence="5" type="ORF">TSACC_21019</name>
</gene>
<evidence type="ECO:0000313" key="5">
    <source>
        <dbReference type="EMBL" id="GAT32620.1"/>
    </source>
</evidence>
<evidence type="ECO:0000256" key="2">
    <source>
        <dbReference type="ARBA" id="ARBA00023125"/>
    </source>
</evidence>
<dbReference type="InterPro" id="IPR046335">
    <property type="entry name" value="LacI/GalR-like_sensor"/>
</dbReference>
<keyword evidence="2 5" id="KW-0238">DNA-binding</keyword>
<accession>A0A146G4S5</accession>
<dbReference type="EMBL" id="BDCO01000002">
    <property type="protein sequence ID" value="GAT32620.1"/>
    <property type="molecule type" value="Genomic_DNA"/>
</dbReference>
<evidence type="ECO:0000256" key="3">
    <source>
        <dbReference type="ARBA" id="ARBA00023163"/>
    </source>
</evidence>
<protein>
    <submittedName>
        <fullName evidence="5">DNA-binding transcriptional regulator, LacI/PurR family</fullName>
    </submittedName>
</protein>
<dbReference type="PRINTS" id="PR00035">
    <property type="entry name" value="HTHGNTR"/>
</dbReference>